<dbReference type="SUPFAM" id="SSF53474">
    <property type="entry name" value="alpha/beta-Hydrolases"/>
    <property type="match status" value="1"/>
</dbReference>
<evidence type="ECO:0000313" key="1">
    <source>
        <dbReference type="EMBL" id="NEN76793.1"/>
    </source>
</evidence>
<keyword evidence="2" id="KW-1185">Reference proteome</keyword>
<dbReference type="PANTHER" id="PTHR15394">
    <property type="entry name" value="SERINE HYDROLASE RBBP9"/>
    <property type="match status" value="1"/>
</dbReference>
<dbReference type="RefSeq" id="WP_163770162.1">
    <property type="nucleotide sequence ID" value="NZ_JAAGXA010000001.1"/>
</dbReference>
<dbReference type="PANTHER" id="PTHR15394:SF3">
    <property type="entry name" value="SERINE HYDROLASE RBBP9"/>
    <property type="match status" value="1"/>
</dbReference>
<gene>
    <name evidence="1" type="ORF">G3T38_00720</name>
</gene>
<proteinExistence type="predicted"/>
<reference evidence="1 2" key="1">
    <citation type="journal article" date="2014" name="Int. J. Syst. Evol. Microbiol.">
        <title>Nocardioides zeae sp. nov., isolated from the stem of Zea mays.</title>
        <authorList>
            <person name="Glaeser S.P."/>
            <person name="McInroy J.A."/>
            <person name="Busse H.J."/>
            <person name="Kampfer P."/>
        </authorList>
    </citation>
    <scope>NUCLEOTIDE SEQUENCE [LARGE SCALE GENOMIC DNA]</scope>
    <source>
        <strain evidence="1 2">JCM 30728</strain>
    </source>
</reference>
<dbReference type="InterPro" id="IPR029058">
    <property type="entry name" value="AB_hydrolase_fold"/>
</dbReference>
<accession>A0A6P0HDE3</accession>
<dbReference type="Gene3D" id="3.40.50.1820">
    <property type="entry name" value="alpha/beta hydrolase"/>
    <property type="match status" value="1"/>
</dbReference>
<dbReference type="InterPro" id="IPR010662">
    <property type="entry name" value="RBBP9/YdeN"/>
</dbReference>
<dbReference type="Proteomes" id="UP000468687">
    <property type="component" value="Unassembled WGS sequence"/>
</dbReference>
<organism evidence="1 2">
    <name type="scientific">Nocardioides zeae</name>
    <dbReference type="NCBI Taxonomy" id="1457234"/>
    <lineage>
        <taxon>Bacteria</taxon>
        <taxon>Bacillati</taxon>
        <taxon>Actinomycetota</taxon>
        <taxon>Actinomycetes</taxon>
        <taxon>Propionibacteriales</taxon>
        <taxon>Nocardioidaceae</taxon>
        <taxon>Nocardioides</taxon>
    </lineage>
</organism>
<name>A0A6P0HDE3_9ACTN</name>
<protein>
    <submittedName>
        <fullName evidence="1">Serine hydrolase family protein</fullName>
    </submittedName>
</protein>
<dbReference type="AlphaFoldDB" id="A0A6P0HDE3"/>
<comment type="caution">
    <text evidence="1">The sequence shown here is derived from an EMBL/GenBank/DDBJ whole genome shotgun (WGS) entry which is preliminary data.</text>
</comment>
<dbReference type="EMBL" id="JAAGXA010000001">
    <property type="protein sequence ID" value="NEN76793.1"/>
    <property type="molecule type" value="Genomic_DNA"/>
</dbReference>
<dbReference type="Pfam" id="PF06821">
    <property type="entry name" value="Ser_hydrolase"/>
    <property type="match status" value="1"/>
</dbReference>
<sequence>MTPAAAERAVIFHGFRATPDDHWFAWLAARLAEHGVPTTVPALPDPLAPDPASWERGVAAALGMPGAGTSVVAHSLGCLAVLRHLRGLHPSWRLGTLVLVAGFVDPLPVLPELGGFIGSGCDTSGIAAHVDRVLVLRSDDDPIVPPGLTDRLAAQLGVGAHVVPGAGHFLASDGATKLPQVLDALVGAGPPV</sequence>
<evidence type="ECO:0000313" key="2">
    <source>
        <dbReference type="Proteomes" id="UP000468687"/>
    </source>
</evidence>
<keyword evidence="1" id="KW-0378">Hydrolase</keyword>
<dbReference type="GO" id="GO:0016787">
    <property type="term" value="F:hydrolase activity"/>
    <property type="evidence" value="ECO:0007669"/>
    <property type="project" value="UniProtKB-KW"/>
</dbReference>